<evidence type="ECO:0000313" key="3">
    <source>
        <dbReference type="Proteomes" id="UP001501822"/>
    </source>
</evidence>
<dbReference type="EMBL" id="BAAABM010000007">
    <property type="protein sequence ID" value="GAA0324558.1"/>
    <property type="molecule type" value="Genomic_DNA"/>
</dbReference>
<proteinExistence type="predicted"/>
<accession>A0ABP3FUA3</accession>
<sequence length="65" mass="7088">MNSSIPERRSRSAGPRQSLVRTHSLRALAVAARLERHHVPEGPPGRDRVEDAAQDVELTCAASDC</sequence>
<protein>
    <submittedName>
        <fullName evidence="2">Uncharacterized protein</fullName>
    </submittedName>
</protein>
<evidence type="ECO:0000313" key="2">
    <source>
        <dbReference type="EMBL" id="GAA0324558.1"/>
    </source>
</evidence>
<organism evidence="2 3">
    <name type="scientific">Actinoallomurus spadix</name>
    <dbReference type="NCBI Taxonomy" id="79912"/>
    <lineage>
        <taxon>Bacteria</taxon>
        <taxon>Bacillati</taxon>
        <taxon>Actinomycetota</taxon>
        <taxon>Actinomycetes</taxon>
        <taxon>Streptosporangiales</taxon>
        <taxon>Thermomonosporaceae</taxon>
        <taxon>Actinoallomurus</taxon>
    </lineage>
</organism>
<dbReference type="Proteomes" id="UP001501822">
    <property type="component" value="Unassembled WGS sequence"/>
</dbReference>
<dbReference type="RefSeq" id="WP_252799874.1">
    <property type="nucleotide sequence ID" value="NZ_BAAABM010000007.1"/>
</dbReference>
<keyword evidence="3" id="KW-1185">Reference proteome</keyword>
<gene>
    <name evidence="2" type="ORF">GCM10010151_13040</name>
</gene>
<name>A0ABP3FUA3_9ACTN</name>
<feature type="compositionally biased region" description="Basic and acidic residues" evidence="1">
    <location>
        <begin position="1"/>
        <end position="10"/>
    </location>
</feature>
<evidence type="ECO:0000256" key="1">
    <source>
        <dbReference type="SAM" id="MobiDB-lite"/>
    </source>
</evidence>
<reference evidence="3" key="1">
    <citation type="journal article" date="2019" name="Int. J. Syst. Evol. Microbiol.">
        <title>The Global Catalogue of Microorganisms (GCM) 10K type strain sequencing project: providing services to taxonomists for standard genome sequencing and annotation.</title>
        <authorList>
            <consortium name="The Broad Institute Genomics Platform"/>
            <consortium name="The Broad Institute Genome Sequencing Center for Infectious Disease"/>
            <person name="Wu L."/>
            <person name="Ma J."/>
        </authorList>
    </citation>
    <scope>NUCLEOTIDE SEQUENCE [LARGE SCALE GENOMIC DNA]</scope>
    <source>
        <strain evidence="3">JCM 3146</strain>
    </source>
</reference>
<feature type="region of interest" description="Disordered" evidence="1">
    <location>
        <begin position="1"/>
        <end position="22"/>
    </location>
</feature>
<comment type="caution">
    <text evidence="2">The sequence shown here is derived from an EMBL/GenBank/DDBJ whole genome shotgun (WGS) entry which is preliminary data.</text>
</comment>